<dbReference type="Proteomes" id="UP000007029">
    <property type="component" value="Chromosome"/>
</dbReference>
<reference evidence="1 2" key="1">
    <citation type="journal article" date="2007" name="J. Bacteriol.">
        <title>The complete genome sequence of Roseobacter denitrificans reveals a mixotrophic rather than photosynthetic metabolism.</title>
        <authorList>
            <person name="Swingley W.D."/>
            <person name="Sadekar S."/>
            <person name="Mastrian S.D."/>
            <person name="Matthies H.J."/>
            <person name="Hao J."/>
            <person name="Ramos H."/>
            <person name="Acharya C.R."/>
            <person name="Conrad A.L."/>
            <person name="Taylor H.L."/>
            <person name="Dejesa L.C."/>
            <person name="Shah M.K."/>
            <person name="O'huallachain M.E."/>
            <person name="Lince M.T."/>
            <person name="Blankenship R.E."/>
            <person name="Beatty J.T."/>
            <person name="Touchman J.W."/>
        </authorList>
    </citation>
    <scope>NUCLEOTIDE SEQUENCE [LARGE SCALE GENOMIC DNA]</scope>
    <source>
        <strain evidence="2">ATCC 33942 / OCh 114</strain>
    </source>
</reference>
<accession>Q16C76</accession>
<dbReference type="KEGG" id="rde:RD1_0732"/>
<evidence type="ECO:0000313" key="2">
    <source>
        <dbReference type="Proteomes" id="UP000007029"/>
    </source>
</evidence>
<name>Q16C76_ROSDO</name>
<dbReference type="AlphaFoldDB" id="Q16C76"/>
<dbReference type="HOGENOM" id="CLU_3275982_0_0_5"/>
<sequence length="41" mass="4844">MYLSTMQANSPEKYMMCIGHAFAHMFMQMVEARAPIEKRYV</sequence>
<evidence type="ECO:0000313" key="1">
    <source>
        <dbReference type="EMBL" id="ABG30417.1"/>
    </source>
</evidence>
<dbReference type="EMBL" id="CP000362">
    <property type="protein sequence ID" value="ABG30417.1"/>
    <property type="molecule type" value="Genomic_DNA"/>
</dbReference>
<keyword evidence="2" id="KW-1185">Reference proteome</keyword>
<gene>
    <name evidence="1" type="ordered locus">RD1_0732</name>
</gene>
<organism evidence="1 2">
    <name type="scientific">Roseobacter denitrificans (strain ATCC 33942 / OCh 114)</name>
    <name type="common">Erythrobacter sp. (strain OCh 114)</name>
    <name type="synonym">Roseobacter denitrificans</name>
    <dbReference type="NCBI Taxonomy" id="375451"/>
    <lineage>
        <taxon>Bacteria</taxon>
        <taxon>Pseudomonadati</taxon>
        <taxon>Pseudomonadota</taxon>
        <taxon>Alphaproteobacteria</taxon>
        <taxon>Rhodobacterales</taxon>
        <taxon>Roseobacteraceae</taxon>
        <taxon>Roseobacter</taxon>
    </lineage>
</organism>
<proteinExistence type="predicted"/>
<protein>
    <submittedName>
        <fullName evidence="1">Uncharacterized protein</fullName>
    </submittedName>
</protein>